<evidence type="ECO:0000313" key="7">
    <source>
        <dbReference type="RefSeq" id="XP_017891219.1"/>
    </source>
</evidence>
<keyword evidence="4" id="KW-0234">DNA repair</keyword>
<dbReference type="Gene3D" id="3.70.10.10">
    <property type="match status" value="1"/>
</dbReference>
<keyword evidence="3" id="KW-0227">DNA damage</keyword>
<proteinExistence type="inferred from homology"/>
<dbReference type="GO" id="GO:0000077">
    <property type="term" value="P:DNA damage checkpoint signaling"/>
    <property type="evidence" value="ECO:0007669"/>
    <property type="project" value="InterPro"/>
</dbReference>
<keyword evidence="5" id="KW-0539">Nucleus</keyword>
<dbReference type="RefSeq" id="XP_017891219.1">
    <property type="nucleotide sequence ID" value="XM_018035730.2"/>
</dbReference>
<evidence type="ECO:0000256" key="2">
    <source>
        <dbReference type="ARBA" id="ARBA00010991"/>
    </source>
</evidence>
<dbReference type="GO" id="GO:0030896">
    <property type="term" value="C:checkpoint clamp complex"/>
    <property type="evidence" value="ECO:0007669"/>
    <property type="project" value="TreeGrafter"/>
</dbReference>
<evidence type="ECO:0000256" key="1">
    <source>
        <dbReference type="ARBA" id="ARBA00004123"/>
    </source>
</evidence>
<organism evidence="6 7">
    <name type="scientific">Ceratina calcarata</name>
    <dbReference type="NCBI Taxonomy" id="156304"/>
    <lineage>
        <taxon>Eukaryota</taxon>
        <taxon>Metazoa</taxon>
        <taxon>Ecdysozoa</taxon>
        <taxon>Arthropoda</taxon>
        <taxon>Hexapoda</taxon>
        <taxon>Insecta</taxon>
        <taxon>Pterygota</taxon>
        <taxon>Neoptera</taxon>
        <taxon>Endopterygota</taxon>
        <taxon>Hymenoptera</taxon>
        <taxon>Apocrita</taxon>
        <taxon>Aculeata</taxon>
        <taxon>Apoidea</taxon>
        <taxon>Anthophila</taxon>
        <taxon>Apidae</taxon>
        <taxon>Ceratina</taxon>
        <taxon>Zadontomerus</taxon>
    </lineage>
</organism>
<comment type="subcellular location">
    <subcellularLocation>
        <location evidence="1">Nucleus</location>
    </subcellularLocation>
</comment>
<protein>
    <submittedName>
        <fullName evidence="7">Cell cycle checkpoint protein RAD1-like</fullName>
    </submittedName>
</protein>
<accession>A0AAJ7JE53</accession>
<comment type="similarity">
    <text evidence="2">Belongs to the rad1 family.</text>
</comment>
<dbReference type="PANTHER" id="PTHR10870:SF0">
    <property type="entry name" value="CELL CYCLE CHECKPOINT PROTEIN RAD1"/>
    <property type="match status" value="1"/>
</dbReference>
<dbReference type="GeneID" id="108631647"/>
<dbReference type="CDD" id="cd00577">
    <property type="entry name" value="PCNA"/>
    <property type="match status" value="1"/>
</dbReference>
<dbReference type="InterPro" id="IPR003021">
    <property type="entry name" value="Rad1_Rec1_Rad17"/>
</dbReference>
<dbReference type="Pfam" id="PF02144">
    <property type="entry name" value="Rad1"/>
    <property type="match status" value="1"/>
</dbReference>
<dbReference type="PRINTS" id="PR01245">
    <property type="entry name" value="RAD1REC1"/>
</dbReference>
<gene>
    <name evidence="7" type="primary">LOC108631647</name>
</gene>
<evidence type="ECO:0000256" key="3">
    <source>
        <dbReference type="ARBA" id="ARBA00022763"/>
    </source>
</evidence>
<evidence type="ECO:0000313" key="6">
    <source>
        <dbReference type="Proteomes" id="UP000694925"/>
    </source>
</evidence>
<dbReference type="GO" id="GO:0006281">
    <property type="term" value="P:DNA repair"/>
    <property type="evidence" value="ECO:0007669"/>
    <property type="project" value="UniProtKB-KW"/>
</dbReference>
<dbReference type="KEGG" id="ccal:108631647"/>
<dbReference type="Proteomes" id="UP000694925">
    <property type="component" value="Unplaced"/>
</dbReference>
<dbReference type="InterPro" id="IPR046938">
    <property type="entry name" value="DNA_clamp_sf"/>
</dbReference>
<evidence type="ECO:0000256" key="4">
    <source>
        <dbReference type="ARBA" id="ARBA00023204"/>
    </source>
</evidence>
<dbReference type="InterPro" id="IPR003011">
    <property type="entry name" value="Cell_cycle_checkpoint_Rad1"/>
</dbReference>
<dbReference type="AlphaFoldDB" id="A0AAJ7JE53"/>
<keyword evidence="6" id="KW-1185">Reference proteome</keyword>
<dbReference type="SUPFAM" id="SSF55979">
    <property type="entry name" value="DNA clamp"/>
    <property type="match status" value="1"/>
</dbReference>
<dbReference type="PANTHER" id="PTHR10870">
    <property type="entry name" value="CELL CYCLE CHECKPOINT PROTEIN RAD1"/>
    <property type="match status" value="1"/>
</dbReference>
<evidence type="ECO:0000256" key="5">
    <source>
        <dbReference type="ARBA" id="ARBA00023242"/>
    </source>
</evidence>
<reference evidence="7" key="1">
    <citation type="submission" date="2025-08" db="UniProtKB">
        <authorList>
            <consortium name="RefSeq"/>
        </authorList>
    </citation>
    <scope>IDENTIFICATION</scope>
    <source>
        <tissue evidence="7">Whole body</tissue>
    </source>
</reference>
<sequence>MYQELETYNLVAKLGNLRTIVQLLKAINFKESATCFGSESGLKITVEDSKCIQGSAYISVDVFEVYKLKEDVMFRINLNVLVECLCMFWSSINSHGSSVALQLFYKDKGHPVSVLIEEDGVITDCSLKTQDPDELLVFQVDDVLNQVVLQTELLKDVLSELDLCTDTIELLLSPSAPFFRLTTAGIGGICHIELPHDSELIDSFQCTSTATTTYKVSHIKPAMKALSCANKVSLRTDVCGLLHFQYMVRVDGGHTCYIEYYISPVIDPDE</sequence>
<name>A0AAJ7JE53_9HYME</name>
<dbReference type="PRINTS" id="PR01246">
    <property type="entry name" value="RAD1REPAIR"/>
</dbReference>